<keyword evidence="1 6" id="KW-0285">Flavoprotein</keyword>
<dbReference type="PANTHER" id="PTHR43741">
    <property type="entry name" value="FMN-DEPENDENT NADH-AZOREDUCTASE 1"/>
    <property type="match status" value="1"/>
</dbReference>
<keyword evidence="4 6" id="KW-0520">NAD</keyword>
<proteinExistence type="inferred from homology"/>
<evidence type="ECO:0000256" key="2">
    <source>
        <dbReference type="ARBA" id="ARBA00022643"/>
    </source>
</evidence>
<comment type="subunit">
    <text evidence="6">Homodimer.</text>
</comment>
<dbReference type="InterPro" id="IPR023048">
    <property type="entry name" value="NADH:quinone_OxRdtase_FMN_depd"/>
</dbReference>
<dbReference type="HAMAP" id="MF_01216">
    <property type="entry name" value="Azoreductase_type1"/>
    <property type="match status" value="1"/>
</dbReference>
<evidence type="ECO:0000256" key="6">
    <source>
        <dbReference type="HAMAP-Rule" id="MF_01216"/>
    </source>
</evidence>
<evidence type="ECO:0000313" key="8">
    <source>
        <dbReference type="EMBL" id="GAA3605059.1"/>
    </source>
</evidence>
<evidence type="ECO:0000256" key="5">
    <source>
        <dbReference type="ARBA" id="ARBA00048542"/>
    </source>
</evidence>
<comment type="caution">
    <text evidence="6">Lacks conserved residue(s) required for the propagation of feature annotation.</text>
</comment>
<dbReference type="EC" id="1.6.5.-" evidence="6"/>
<dbReference type="Pfam" id="PF02525">
    <property type="entry name" value="Flavodoxin_2"/>
    <property type="match status" value="1"/>
</dbReference>
<gene>
    <name evidence="6" type="primary">azoR</name>
    <name evidence="8" type="ORF">GCM10022223_20980</name>
</gene>
<feature type="domain" description="Flavodoxin-like fold" evidence="7">
    <location>
        <begin position="3"/>
        <end position="176"/>
    </location>
</feature>
<comment type="function">
    <text evidence="6">Also exhibits azoreductase activity. Catalyzes the reductive cleavage of the azo bond in aromatic azo compounds to the corresponding amines.</text>
</comment>
<dbReference type="InterPro" id="IPR050104">
    <property type="entry name" value="FMN-dep_NADH:Q_OxRdtase_AzoR1"/>
</dbReference>
<name>A0ABP6ZCN1_9ACTN</name>
<keyword evidence="9" id="KW-1185">Reference proteome</keyword>
<comment type="function">
    <text evidence="6">Quinone reductase that provides resistance to thiol-specific stress caused by electrophilic quinones.</text>
</comment>
<reference evidence="9" key="1">
    <citation type="journal article" date="2019" name="Int. J. Syst. Evol. Microbiol.">
        <title>The Global Catalogue of Microorganisms (GCM) 10K type strain sequencing project: providing services to taxonomists for standard genome sequencing and annotation.</title>
        <authorList>
            <consortium name="The Broad Institute Genomics Platform"/>
            <consortium name="The Broad Institute Genome Sequencing Center for Infectious Disease"/>
            <person name="Wu L."/>
            <person name="Ma J."/>
        </authorList>
    </citation>
    <scope>NUCLEOTIDE SEQUENCE [LARGE SCALE GENOMIC DNA]</scope>
    <source>
        <strain evidence="9">JCM 16902</strain>
    </source>
</reference>
<keyword evidence="3 6" id="KW-0560">Oxidoreductase</keyword>
<comment type="caution">
    <text evidence="8">The sequence shown here is derived from an EMBL/GenBank/DDBJ whole genome shotgun (WGS) entry which is preliminary data.</text>
</comment>
<accession>A0ABP6ZCN1</accession>
<evidence type="ECO:0000256" key="1">
    <source>
        <dbReference type="ARBA" id="ARBA00022630"/>
    </source>
</evidence>
<dbReference type="Gene3D" id="3.40.50.360">
    <property type="match status" value="1"/>
</dbReference>
<dbReference type="InterPro" id="IPR029039">
    <property type="entry name" value="Flavoprotein-like_sf"/>
</dbReference>
<feature type="binding site" evidence="6">
    <location>
        <begin position="16"/>
        <end position="18"/>
    </location>
    <ligand>
        <name>FMN</name>
        <dbReference type="ChEBI" id="CHEBI:58210"/>
    </ligand>
</feature>
<comment type="catalytic activity">
    <reaction evidence="5">
        <text>N,N-dimethyl-1,4-phenylenediamine + anthranilate + 2 NAD(+) = 2-(4-dimethylaminophenyl)diazenylbenzoate + 2 NADH + 2 H(+)</text>
        <dbReference type="Rhea" id="RHEA:55872"/>
        <dbReference type="ChEBI" id="CHEBI:15378"/>
        <dbReference type="ChEBI" id="CHEBI:15783"/>
        <dbReference type="ChEBI" id="CHEBI:16567"/>
        <dbReference type="ChEBI" id="CHEBI:57540"/>
        <dbReference type="ChEBI" id="CHEBI:57945"/>
        <dbReference type="ChEBI" id="CHEBI:71579"/>
        <dbReference type="EC" id="1.7.1.17"/>
    </reaction>
    <physiologicalReaction direction="right-to-left" evidence="5">
        <dbReference type="Rhea" id="RHEA:55874"/>
    </physiologicalReaction>
</comment>
<comment type="similarity">
    <text evidence="6">Belongs to the azoreductase type 1 family.</text>
</comment>
<keyword evidence="2 6" id="KW-0288">FMN</keyword>
<organism evidence="8 9">
    <name type="scientific">Kineosporia mesophila</name>
    <dbReference type="NCBI Taxonomy" id="566012"/>
    <lineage>
        <taxon>Bacteria</taxon>
        <taxon>Bacillati</taxon>
        <taxon>Actinomycetota</taxon>
        <taxon>Actinomycetes</taxon>
        <taxon>Kineosporiales</taxon>
        <taxon>Kineosporiaceae</taxon>
        <taxon>Kineosporia</taxon>
    </lineage>
</organism>
<evidence type="ECO:0000256" key="3">
    <source>
        <dbReference type="ARBA" id="ARBA00023002"/>
    </source>
</evidence>
<evidence type="ECO:0000256" key="4">
    <source>
        <dbReference type="ARBA" id="ARBA00023027"/>
    </source>
</evidence>
<comment type="cofactor">
    <cofactor evidence="6">
        <name>FMN</name>
        <dbReference type="ChEBI" id="CHEBI:58210"/>
    </cofactor>
    <text evidence="6">Binds 1 FMN per subunit.</text>
</comment>
<dbReference type="PANTHER" id="PTHR43741:SF4">
    <property type="entry name" value="FMN-DEPENDENT NADH:QUINONE OXIDOREDUCTASE"/>
    <property type="match status" value="1"/>
</dbReference>
<dbReference type="InterPro" id="IPR003680">
    <property type="entry name" value="Flavodoxin_fold"/>
</dbReference>
<feature type="binding site" evidence="6">
    <location>
        <position position="10"/>
    </location>
    <ligand>
        <name>FMN</name>
        <dbReference type="ChEBI" id="CHEBI:58210"/>
    </ligand>
</feature>
<evidence type="ECO:0000259" key="7">
    <source>
        <dbReference type="Pfam" id="PF02525"/>
    </source>
</evidence>
<dbReference type="SUPFAM" id="SSF52218">
    <property type="entry name" value="Flavoproteins"/>
    <property type="match status" value="1"/>
</dbReference>
<sequence>MPTLLHLDSSADLKNSVSRALTARFATAWTENSTDHLVVRRDLHLDPLPHLPTSALHWAPRLRAPEEVVPAGAEQLQQVLISELLNADVVLIGAPMYNWSMPSTLKAWIDYVHVGGITSSIDKPAQPLAGKPLVVVSTRGAAYGAGAPGEPIDHEIPSIIQSLGTSMGMDVTVVTTQLTLATRLPALHEFAGQAADEMEKAAAAMTDLAQSLGSR</sequence>
<dbReference type="EC" id="1.7.1.17" evidence="6"/>
<dbReference type="Proteomes" id="UP001501074">
    <property type="component" value="Unassembled WGS sequence"/>
</dbReference>
<protein>
    <recommendedName>
        <fullName evidence="6">FMN dependent NADH:quinone oxidoreductase</fullName>
        <ecNumber evidence="6">1.6.5.-</ecNumber>
    </recommendedName>
    <alternativeName>
        <fullName evidence="6">Azo-dye reductase</fullName>
    </alternativeName>
    <alternativeName>
        <fullName evidence="6">FMN-dependent NADH-azo compound oxidoreductase</fullName>
    </alternativeName>
    <alternativeName>
        <fullName evidence="6">FMN-dependent NADH-azoreductase</fullName>
        <ecNumber evidence="6">1.7.1.17</ecNumber>
    </alternativeName>
</protein>
<evidence type="ECO:0000313" key="9">
    <source>
        <dbReference type="Proteomes" id="UP001501074"/>
    </source>
</evidence>
<dbReference type="EMBL" id="BAAAZO010000003">
    <property type="protein sequence ID" value="GAA3605059.1"/>
    <property type="molecule type" value="Genomic_DNA"/>
</dbReference>
<comment type="catalytic activity">
    <reaction evidence="6">
        <text>2 a quinone + NADH + H(+) = 2 a 1,4-benzosemiquinone + NAD(+)</text>
        <dbReference type="Rhea" id="RHEA:65952"/>
        <dbReference type="ChEBI" id="CHEBI:15378"/>
        <dbReference type="ChEBI" id="CHEBI:57540"/>
        <dbReference type="ChEBI" id="CHEBI:57945"/>
        <dbReference type="ChEBI" id="CHEBI:132124"/>
        <dbReference type="ChEBI" id="CHEBI:134225"/>
    </reaction>
</comment>
<dbReference type="RefSeq" id="WP_231483089.1">
    <property type="nucleotide sequence ID" value="NZ_BAAAZO010000003.1"/>
</dbReference>